<dbReference type="PANTHER" id="PTHR30288:SF0">
    <property type="entry name" value="FLAGELLAR HOOK-ASSOCIATED PROTEIN 2"/>
    <property type="match status" value="1"/>
</dbReference>
<dbReference type="Pfam" id="PF07196">
    <property type="entry name" value="Flagellin_IN"/>
    <property type="match status" value="1"/>
</dbReference>
<comment type="subcellular location">
    <subcellularLocation>
        <location evidence="5">Secreted</location>
    </subcellularLocation>
    <subcellularLocation>
        <location evidence="5">Bacterial flagellum</location>
    </subcellularLocation>
</comment>
<keyword evidence="9" id="KW-1185">Reference proteome</keyword>
<dbReference type="EMBL" id="JANUHA010000001">
    <property type="protein sequence ID" value="MCS0595051.1"/>
    <property type="molecule type" value="Genomic_DNA"/>
</dbReference>
<dbReference type="Pfam" id="PF02465">
    <property type="entry name" value="FliD_N"/>
    <property type="match status" value="1"/>
</dbReference>
<comment type="caution">
    <text evidence="8">The sequence shown here is derived from an EMBL/GenBank/DDBJ whole genome shotgun (WGS) entry which is preliminary data.</text>
</comment>
<proteinExistence type="inferred from homology"/>
<evidence type="ECO:0000259" key="6">
    <source>
        <dbReference type="Pfam" id="PF02465"/>
    </source>
</evidence>
<evidence type="ECO:0000256" key="1">
    <source>
        <dbReference type="ARBA" id="ARBA00009764"/>
    </source>
</evidence>
<dbReference type="Pfam" id="PF07195">
    <property type="entry name" value="FliD_C"/>
    <property type="match status" value="1"/>
</dbReference>
<keyword evidence="5" id="KW-0964">Secreted</keyword>
<comment type="function">
    <text evidence="5">Required for morphogenesis and for the elongation of the flagellar filament by facilitating polymerization of the flagellin monomers at the tip of growing filament. Forms a capping structure, which prevents flagellin subunits (transported through the central channel of the flagellum) from leaking out without polymerization at the distal end.</text>
</comment>
<dbReference type="InterPro" id="IPR010810">
    <property type="entry name" value="Flagellin_hook_IN_motif"/>
</dbReference>
<comment type="similarity">
    <text evidence="1 5">Belongs to the FliD family.</text>
</comment>
<evidence type="ECO:0000313" key="9">
    <source>
        <dbReference type="Proteomes" id="UP001206572"/>
    </source>
</evidence>
<evidence type="ECO:0000256" key="5">
    <source>
        <dbReference type="RuleBase" id="RU362066"/>
    </source>
</evidence>
<keyword evidence="8" id="KW-0969">Cilium</keyword>
<organism evidence="8 9">
    <name type="scientific">Massilia agri</name>
    <dbReference type="NCBI Taxonomy" id="1886785"/>
    <lineage>
        <taxon>Bacteria</taxon>
        <taxon>Pseudomonadati</taxon>
        <taxon>Pseudomonadota</taxon>
        <taxon>Betaproteobacteria</taxon>
        <taxon>Burkholderiales</taxon>
        <taxon>Oxalobacteraceae</taxon>
        <taxon>Telluria group</taxon>
        <taxon>Massilia</taxon>
    </lineage>
</organism>
<dbReference type="Gene3D" id="3.30.70.2120">
    <property type="match status" value="1"/>
</dbReference>
<evidence type="ECO:0000259" key="7">
    <source>
        <dbReference type="Pfam" id="PF07195"/>
    </source>
</evidence>
<reference evidence="8 9" key="1">
    <citation type="submission" date="2022-08" db="EMBL/GenBank/DDBJ databases">
        <title>Reclassification of Massilia species as members of the genera Telluria, Duganella, Pseudoduganella, Mokoshia gen. nov. and Zemynaea gen. nov. using orthogonal and non-orthogonal genome-based approaches.</title>
        <authorList>
            <person name="Bowman J.P."/>
        </authorList>
    </citation>
    <scope>NUCLEOTIDE SEQUENCE [LARGE SCALE GENOMIC DNA]</scope>
    <source>
        <strain evidence="8 9">JCM 31661</strain>
    </source>
</reference>
<dbReference type="InterPro" id="IPR003481">
    <property type="entry name" value="FliD_N"/>
</dbReference>
<protein>
    <recommendedName>
        <fullName evidence="5">Flagellar hook-associated protein 2</fullName>
        <shortName evidence="5">HAP2</shortName>
    </recommendedName>
    <alternativeName>
        <fullName evidence="5">Flagellar cap protein</fullName>
    </alternativeName>
</protein>
<evidence type="ECO:0000256" key="3">
    <source>
        <dbReference type="ARBA" id="ARBA00023054"/>
    </source>
</evidence>
<keyword evidence="4 5" id="KW-0975">Bacterial flagellum</keyword>
<keyword evidence="8" id="KW-0282">Flagellum</keyword>
<dbReference type="PANTHER" id="PTHR30288">
    <property type="entry name" value="FLAGELLAR CAP/ASSEMBLY PROTEIN FLID"/>
    <property type="match status" value="1"/>
</dbReference>
<comment type="subunit">
    <text evidence="2 5">Homopentamer.</text>
</comment>
<keyword evidence="8" id="KW-0966">Cell projection</keyword>
<keyword evidence="3" id="KW-0175">Coiled coil</keyword>
<dbReference type="RefSeq" id="WP_258826132.1">
    <property type="nucleotide sequence ID" value="NZ_JANUHA010000001.1"/>
</dbReference>
<dbReference type="InterPro" id="IPR040026">
    <property type="entry name" value="FliD"/>
</dbReference>
<dbReference type="Proteomes" id="UP001206572">
    <property type="component" value="Unassembled WGS sequence"/>
</dbReference>
<gene>
    <name evidence="8" type="primary">fliD</name>
    <name evidence="8" type="ORF">NX780_01670</name>
</gene>
<name>A0ABT2AFU1_9BURK</name>
<evidence type="ECO:0000313" key="8">
    <source>
        <dbReference type="EMBL" id="MCS0595051.1"/>
    </source>
</evidence>
<sequence length="890" mass="88749">MAISSAGIGSGLNVDDLVSRLMAAESAPLTKYDARTAAFQTKLDALSKLSSAVGSFQGSLSSLTSSATFKALSASVSNSDVLKGSATAEAAAGTYKVSVNQLAQAQTLNSAGYASMTSSIGGGAKTTLTFQFGTTSGGRYGVDASALSGAVATTGIANGSLTINGTAITTSNTTRSAQALAAAINAETEDTGVTAVAQQTATGATLFGGAGSASFGGVTTTAGASYSLSVGGVQIAAQAAGIAAGAAGSVSAASIDDALTGNNATTQALAAAGITFTGSAANGDLQFFSVEGANITVSESVEGSVTGGLNNSGTANNGMTTTVTAGISLSSNNGSAISVAGSNPSLAGLAAGSNGSYLGASFAQDGDKASGVVTLEPGEQSLQGIRDAINKANIGVQASIVSDGSASPYRLVLTSTKTGEKSSMKITLSGENGTTADPALQALLGYDPAGAQGMKQTSAAQSAKLDVNGVAVTSDTNNISGAIQGVTLDVSQTGKSNVTIAKDTNAVKTSVDAFVKAYNTLNSTMKSLTSYDPETKKGGPLVGDSTVRSVQTQLRGLLGNAVGEGKLNTLSQVGITFQKDGSLAVDSSKLNKAMTENFGEIAGLFAAVGKASDANIKFNASTSKTQPGTYAVSITEMASKGNVTSTAALGATTTIAPNTSWMVTLNQTDPETASRTATVKLNAGTYTPEELASMIRAAINGNSNFVENGDTVETKIEDGKLSLSSTRWGSGSNLKIEPMTGSSVDDVFGAGAVFNKGKDVAGTIGGAPATGSGQTLTAAAGSKAEGLKIDVTDGVAGERGTISFTQGYAYQLNNLATSFLGKEGLITNKADGLNVSIKAVDKERVRFTERLEQTEKRYRAQFTALDSMLASMQATSSYLTQQLAALAANS</sequence>
<accession>A0ABT2AFU1</accession>
<evidence type="ECO:0000256" key="2">
    <source>
        <dbReference type="ARBA" id="ARBA00011255"/>
    </source>
</evidence>
<feature type="domain" description="Flagellar hook-associated protein 2 N-terminal" evidence="6">
    <location>
        <begin position="10"/>
        <end position="106"/>
    </location>
</feature>
<feature type="domain" description="Flagellar hook-associated protein 2 C-terminal" evidence="7">
    <location>
        <begin position="460"/>
        <end position="874"/>
    </location>
</feature>
<dbReference type="InterPro" id="IPR010809">
    <property type="entry name" value="FliD_C"/>
</dbReference>
<evidence type="ECO:0000256" key="4">
    <source>
        <dbReference type="ARBA" id="ARBA00023143"/>
    </source>
</evidence>